<accession>A0A399E5W7</accession>
<name>A0A399E5W7_9DEIN</name>
<dbReference type="Pfam" id="PF02225">
    <property type="entry name" value="PA"/>
    <property type="match status" value="1"/>
</dbReference>
<reference evidence="3 4" key="1">
    <citation type="submission" date="2018-08" db="EMBL/GenBank/DDBJ databases">
        <title>Meiothermus cateniformans JCM 15151 genome sequencing project.</title>
        <authorList>
            <person name="Da Costa M.S."/>
            <person name="Albuquerque L."/>
            <person name="Raposo P."/>
            <person name="Froufe H.J.C."/>
            <person name="Barroso C.S."/>
            <person name="Egas C."/>
        </authorList>
    </citation>
    <scope>NUCLEOTIDE SEQUENCE [LARGE SCALE GENOMIC DNA]</scope>
    <source>
        <strain evidence="3 4">JCM 15151</strain>
    </source>
</reference>
<proteinExistence type="predicted"/>
<gene>
    <name evidence="3" type="primary">ywaD</name>
    <name evidence="3" type="ORF">Mcate_00461</name>
</gene>
<dbReference type="EMBL" id="QWKX01000007">
    <property type="protein sequence ID" value="RIH79286.1"/>
    <property type="molecule type" value="Genomic_DNA"/>
</dbReference>
<feature type="domain" description="Peptidase M28" evidence="2">
    <location>
        <begin position="211"/>
        <end position="382"/>
    </location>
</feature>
<evidence type="ECO:0000259" key="1">
    <source>
        <dbReference type="Pfam" id="PF02225"/>
    </source>
</evidence>
<dbReference type="EC" id="3.4.11.6" evidence="3"/>
<feature type="domain" description="PA" evidence="1">
    <location>
        <begin position="105"/>
        <end position="186"/>
    </location>
</feature>
<dbReference type="SUPFAM" id="SSF52025">
    <property type="entry name" value="PA domain"/>
    <property type="match status" value="1"/>
</dbReference>
<dbReference type="Gene3D" id="3.40.630.10">
    <property type="entry name" value="Zn peptidases"/>
    <property type="match status" value="1"/>
</dbReference>
<dbReference type="PANTHER" id="PTHR12147">
    <property type="entry name" value="METALLOPEPTIDASE M28 FAMILY MEMBER"/>
    <property type="match status" value="1"/>
</dbReference>
<dbReference type="InterPro" id="IPR046450">
    <property type="entry name" value="PA_dom_sf"/>
</dbReference>
<dbReference type="RefSeq" id="WP_027887030.1">
    <property type="nucleotide sequence ID" value="NZ_JBHSXZ010000027.1"/>
</dbReference>
<dbReference type="GO" id="GO:0008235">
    <property type="term" value="F:metalloexopeptidase activity"/>
    <property type="evidence" value="ECO:0007669"/>
    <property type="project" value="InterPro"/>
</dbReference>
<dbReference type="GO" id="GO:0004177">
    <property type="term" value="F:aminopeptidase activity"/>
    <property type="evidence" value="ECO:0007669"/>
    <property type="project" value="UniProtKB-KW"/>
</dbReference>
<dbReference type="Proteomes" id="UP000266089">
    <property type="component" value="Unassembled WGS sequence"/>
</dbReference>
<dbReference type="AlphaFoldDB" id="A0A399E5W7"/>
<dbReference type="Pfam" id="PF04389">
    <property type="entry name" value="Peptidase_M28"/>
    <property type="match status" value="1"/>
</dbReference>
<dbReference type="InterPro" id="IPR045175">
    <property type="entry name" value="M28_fam"/>
</dbReference>
<dbReference type="GO" id="GO:0006508">
    <property type="term" value="P:proteolysis"/>
    <property type="evidence" value="ECO:0007669"/>
    <property type="project" value="InterPro"/>
</dbReference>
<keyword evidence="3" id="KW-0378">Hydrolase</keyword>
<sequence length="391" mass="40866">MSRQLFSRGVLGLVTIGLLALAQAFSTERMQADLEALLSQGPRVAGLPATTAAGEYLAAELRKVGYMVEFQPFTYSRTRDQGSSLQVGAATFPVSSIAGSPGRRVEGPLAVVPGAGLAADFANLNLQGAIAVVRRGGIPGLEKARLAAERGAVGIVLLTEEPSGTRFTFGGNSPIPGVTLSQSDGAGLFSQAGTRAVLDVRILTEEVQGRNVIARRGSQNPLVVVGAHYDSVPGSPGANDNASGTVTVLELARQLADSPLSAQIWFMFFDGEEDGLWGSRRFVEQNPEIVRGLKGMLNLDMVGVNVNGTLGIGGSGELRALADCNALQVACGSAPGGGSDHVPFAQAGVPVLFFFRGLDPNYHRPTDTFADPVLMAQTGRVVRGVLERLLR</sequence>
<dbReference type="PANTHER" id="PTHR12147:SF26">
    <property type="entry name" value="PEPTIDASE M28 DOMAIN-CONTAINING PROTEIN"/>
    <property type="match status" value="1"/>
</dbReference>
<evidence type="ECO:0000313" key="3">
    <source>
        <dbReference type="EMBL" id="RIH79286.1"/>
    </source>
</evidence>
<keyword evidence="3" id="KW-0031">Aminopeptidase</keyword>
<organism evidence="3 4">
    <name type="scientific">Meiothermus taiwanensis</name>
    <dbReference type="NCBI Taxonomy" id="172827"/>
    <lineage>
        <taxon>Bacteria</taxon>
        <taxon>Thermotogati</taxon>
        <taxon>Deinococcota</taxon>
        <taxon>Deinococci</taxon>
        <taxon>Thermales</taxon>
        <taxon>Thermaceae</taxon>
        <taxon>Meiothermus</taxon>
    </lineage>
</organism>
<dbReference type="InterPro" id="IPR007484">
    <property type="entry name" value="Peptidase_M28"/>
</dbReference>
<dbReference type="SUPFAM" id="SSF53187">
    <property type="entry name" value="Zn-dependent exopeptidases"/>
    <property type="match status" value="1"/>
</dbReference>
<protein>
    <submittedName>
        <fullName evidence="3">Aminopeptidase YwaD</fullName>
        <ecNumber evidence="3">3.4.11.6</ecNumber>
    </submittedName>
</protein>
<evidence type="ECO:0000313" key="4">
    <source>
        <dbReference type="Proteomes" id="UP000266089"/>
    </source>
</evidence>
<dbReference type="OrthoDB" id="9762302at2"/>
<dbReference type="Gene3D" id="3.50.30.30">
    <property type="match status" value="1"/>
</dbReference>
<evidence type="ECO:0000259" key="2">
    <source>
        <dbReference type="Pfam" id="PF04389"/>
    </source>
</evidence>
<dbReference type="InterPro" id="IPR003137">
    <property type="entry name" value="PA_domain"/>
</dbReference>
<keyword evidence="3" id="KW-0645">Protease</keyword>
<comment type="caution">
    <text evidence="3">The sequence shown here is derived from an EMBL/GenBank/DDBJ whole genome shotgun (WGS) entry which is preliminary data.</text>
</comment>